<dbReference type="Pfam" id="PF23202">
    <property type="entry name" value="PAH_ZNF598"/>
    <property type="match status" value="1"/>
</dbReference>
<accession>A0A448YH05</accession>
<feature type="domain" description="C2H2-type" evidence="2">
    <location>
        <begin position="142"/>
        <end position="172"/>
    </location>
</feature>
<feature type="compositionally biased region" description="Low complexity" evidence="1">
    <location>
        <begin position="388"/>
        <end position="400"/>
    </location>
</feature>
<evidence type="ECO:0000313" key="4">
    <source>
        <dbReference type="Proteomes" id="UP000290900"/>
    </source>
</evidence>
<feature type="domain" description="C2H2-type" evidence="2">
    <location>
        <begin position="46"/>
        <end position="72"/>
    </location>
</feature>
<dbReference type="EMBL" id="CAACVR010000002">
    <property type="protein sequence ID" value="VEU20167.1"/>
    <property type="molecule type" value="Genomic_DNA"/>
</dbReference>
<dbReference type="STRING" id="13370.A0A448YH05"/>
<keyword evidence="4" id="KW-1185">Reference proteome</keyword>
<protein>
    <submittedName>
        <fullName evidence="3">DEKNAAC100970</fullName>
    </submittedName>
</protein>
<dbReference type="OrthoDB" id="3838338at2759"/>
<reference evidence="3 4" key="1">
    <citation type="submission" date="2018-12" db="EMBL/GenBank/DDBJ databases">
        <authorList>
            <person name="Tiukova I."/>
            <person name="Dainat J."/>
        </authorList>
    </citation>
    <scope>NUCLEOTIDE SEQUENCE [LARGE SCALE GENOMIC DNA]</scope>
</reference>
<dbReference type="InParanoid" id="A0A448YH05"/>
<feature type="region of interest" description="Disordered" evidence="1">
    <location>
        <begin position="223"/>
        <end position="244"/>
    </location>
</feature>
<feature type="region of interest" description="Disordered" evidence="1">
    <location>
        <begin position="384"/>
        <end position="535"/>
    </location>
</feature>
<dbReference type="PANTHER" id="PTHR22938">
    <property type="entry name" value="ZINC FINGER PROTEIN 598"/>
    <property type="match status" value="1"/>
</dbReference>
<dbReference type="InterPro" id="IPR056437">
    <property type="entry name" value="Znf-C2H2_ZNF598/HEL2"/>
</dbReference>
<dbReference type="GO" id="GO:0072344">
    <property type="term" value="P:rescue of stalled ribosome"/>
    <property type="evidence" value="ECO:0007669"/>
    <property type="project" value="InterPro"/>
</dbReference>
<dbReference type="Proteomes" id="UP000290900">
    <property type="component" value="Unassembled WGS sequence"/>
</dbReference>
<dbReference type="InterPro" id="IPR013087">
    <property type="entry name" value="Znf_C2H2_type"/>
</dbReference>
<evidence type="ECO:0000259" key="2">
    <source>
        <dbReference type="SMART" id="SM00355"/>
    </source>
</evidence>
<proteinExistence type="predicted"/>
<feature type="compositionally biased region" description="Low complexity" evidence="1">
    <location>
        <begin position="425"/>
        <end position="469"/>
    </location>
</feature>
<gene>
    <name evidence="3" type="ORF">BRENAR_LOCUS902</name>
</gene>
<dbReference type="PANTHER" id="PTHR22938:SF0">
    <property type="entry name" value="E3 UBIQUITIN-PROTEIN LIGASE ZNF598"/>
    <property type="match status" value="1"/>
</dbReference>
<dbReference type="InterPro" id="IPR057634">
    <property type="entry name" value="PAH_ZNF598/HEL2"/>
</dbReference>
<organism evidence="3 4">
    <name type="scientific">Brettanomyces naardenensis</name>
    <name type="common">Yeast</name>
    <dbReference type="NCBI Taxonomy" id="13370"/>
    <lineage>
        <taxon>Eukaryota</taxon>
        <taxon>Fungi</taxon>
        <taxon>Dikarya</taxon>
        <taxon>Ascomycota</taxon>
        <taxon>Saccharomycotina</taxon>
        <taxon>Pichiomycetes</taxon>
        <taxon>Pichiales</taxon>
        <taxon>Pichiaceae</taxon>
        <taxon>Brettanomyces</taxon>
    </lineage>
</organism>
<dbReference type="AlphaFoldDB" id="A0A448YH05"/>
<feature type="domain" description="C2H2-type" evidence="2">
    <location>
        <begin position="173"/>
        <end position="202"/>
    </location>
</feature>
<sequence>MESESLPKSHHYEDVPSASIVGSNEKYAVDFTSLTAERETLGLLEYRCPIKGCETLKFSSFKQLNEHVRELHNKVYCTLCAKFKKAFISELRLYTTRDFQMHQTKGCSDEEGFTGHPVCKFCGGKRFYSEDELFIHMRDRHERCHVCDQIDSTNPQYFKDYNHLFKHFQDSHYACGVQSCLDKKFVVFRDEFDLQAHMIKEHGDIYGTDRLILTPTMQPNGFGTQLSTLRDENRPSNPTSDSHEVKKLRLEERARHYLHYSQDDFARFQEATKLFDDGNLSAPELLEQYKVIFGSTGTDEQDLVDYGVLLYELSRLYPSSSPKRKEIEAINSQQMRRRELEEKFPELPGATTDSSFVANNWGTRRNFQQGSSRANQMFPALPSAPGVSFSSARMGRSSSSPTWAPPINAASVPGYFPRKAKRPTSHSASSTSLTSGNSSASSSTQSLSSLLGNTSKSSRGPTTRTGTSTHATYRFSPSPVLSSQLDERKYPKLPEARSSLKKPITRVKPVNKSIGQWENRIPNGSSSEPPRQEGVFETQSLRQALGSSNGKKKKNKVVFHIGVGN</sequence>
<dbReference type="FunCoup" id="A0A448YH05">
    <property type="interactions" value="79"/>
</dbReference>
<dbReference type="InterPro" id="IPR044288">
    <property type="entry name" value="ZNF598/HEL2"/>
</dbReference>
<dbReference type="Pfam" id="PF23230">
    <property type="entry name" value="zf-C2H2_13"/>
    <property type="match status" value="1"/>
</dbReference>
<dbReference type="GO" id="GO:0061630">
    <property type="term" value="F:ubiquitin protein ligase activity"/>
    <property type="evidence" value="ECO:0007669"/>
    <property type="project" value="InterPro"/>
</dbReference>
<feature type="domain" description="C2H2-type" evidence="2">
    <location>
        <begin position="117"/>
        <end position="141"/>
    </location>
</feature>
<dbReference type="GO" id="GO:0043022">
    <property type="term" value="F:ribosome binding"/>
    <property type="evidence" value="ECO:0007669"/>
    <property type="project" value="TreeGrafter"/>
</dbReference>
<dbReference type="SMART" id="SM00355">
    <property type="entry name" value="ZnF_C2H2"/>
    <property type="match status" value="4"/>
</dbReference>
<feature type="compositionally biased region" description="Basic and acidic residues" evidence="1">
    <location>
        <begin position="485"/>
        <end position="495"/>
    </location>
</feature>
<evidence type="ECO:0000256" key="1">
    <source>
        <dbReference type="SAM" id="MobiDB-lite"/>
    </source>
</evidence>
<evidence type="ECO:0000313" key="3">
    <source>
        <dbReference type="EMBL" id="VEU20167.1"/>
    </source>
</evidence>
<dbReference type="GO" id="GO:0016567">
    <property type="term" value="P:protein ubiquitination"/>
    <property type="evidence" value="ECO:0007669"/>
    <property type="project" value="TreeGrafter"/>
</dbReference>
<name>A0A448YH05_BRENA</name>